<feature type="transmembrane region" description="Helical" evidence="2">
    <location>
        <begin position="204"/>
        <end position="231"/>
    </location>
</feature>
<dbReference type="AlphaFoldDB" id="A0A1Y2BCJ9"/>
<name>A0A1Y2BCJ9_9FUNG</name>
<evidence type="ECO:0000313" key="3">
    <source>
        <dbReference type="EMBL" id="ORY32484.1"/>
    </source>
</evidence>
<keyword evidence="2" id="KW-1133">Transmembrane helix</keyword>
<feature type="compositionally biased region" description="Basic and acidic residues" evidence="1">
    <location>
        <begin position="479"/>
        <end position="488"/>
    </location>
</feature>
<accession>A0A1Y2BCJ9</accession>
<proteinExistence type="predicted"/>
<dbReference type="OrthoDB" id="2146559at2759"/>
<feature type="compositionally biased region" description="Basic and acidic residues" evidence="1">
    <location>
        <begin position="331"/>
        <end position="354"/>
    </location>
</feature>
<gene>
    <name evidence="3" type="ORF">BCR33DRAFT_723500</name>
</gene>
<feature type="region of interest" description="Disordered" evidence="1">
    <location>
        <begin position="295"/>
        <end position="385"/>
    </location>
</feature>
<feature type="transmembrane region" description="Helical" evidence="2">
    <location>
        <begin position="37"/>
        <end position="60"/>
    </location>
</feature>
<evidence type="ECO:0000256" key="1">
    <source>
        <dbReference type="SAM" id="MobiDB-lite"/>
    </source>
</evidence>
<organism evidence="3 4">
    <name type="scientific">Rhizoclosmatium globosum</name>
    <dbReference type="NCBI Taxonomy" id="329046"/>
    <lineage>
        <taxon>Eukaryota</taxon>
        <taxon>Fungi</taxon>
        <taxon>Fungi incertae sedis</taxon>
        <taxon>Chytridiomycota</taxon>
        <taxon>Chytridiomycota incertae sedis</taxon>
        <taxon>Chytridiomycetes</taxon>
        <taxon>Chytridiales</taxon>
        <taxon>Chytriomycetaceae</taxon>
        <taxon>Rhizoclosmatium</taxon>
    </lineage>
</organism>
<keyword evidence="2" id="KW-0812">Transmembrane</keyword>
<keyword evidence="2" id="KW-0472">Membrane</keyword>
<evidence type="ECO:0000256" key="2">
    <source>
        <dbReference type="SAM" id="Phobius"/>
    </source>
</evidence>
<evidence type="ECO:0008006" key="5">
    <source>
        <dbReference type="Google" id="ProtNLM"/>
    </source>
</evidence>
<dbReference type="EMBL" id="MCGO01000071">
    <property type="protein sequence ID" value="ORY32484.1"/>
    <property type="molecule type" value="Genomic_DNA"/>
</dbReference>
<feature type="region of interest" description="Disordered" evidence="1">
    <location>
        <begin position="1"/>
        <end position="25"/>
    </location>
</feature>
<evidence type="ECO:0000313" key="4">
    <source>
        <dbReference type="Proteomes" id="UP000193642"/>
    </source>
</evidence>
<protein>
    <recommendedName>
        <fullName evidence="5">SUR7-domain-containing protein</fullName>
    </recommendedName>
</protein>
<feature type="compositionally biased region" description="Low complexity" evidence="1">
    <location>
        <begin position="405"/>
        <end position="416"/>
    </location>
</feature>
<keyword evidence="4" id="KW-1185">Reference proteome</keyword>
<reference evidence="3 4" key="1">
    <citation type="submission" date="2016-07" db="EMBL/GenBank/DDBJ databases">
        <title>Pervasive Adenine N6-methylation of Active Genes in Fungi.</title>
        <authorList>
            <consortium name="DOE Joint Genome Institute"/>
            <person name="Mondo S.J."/>
            <person name="Dannebaum R.O."/>
            <person name="Kuo R.C."/>
            <person name="Labutti K."/>
            <person name="Haridas S."/>
            <person name="Kuo A."/>
            <person name="Salamov A."/>
            <person name="Ahrendt S.R."/>
            <person name="Lipzen A."/>
            <person name="Sullivan W."/>
            <person name="Andreopoulos W.B."/>
            <person name="Clum A."/>
            <person name="Lindquist E."/>
            <person name="Daum C."/>
            <person name="Ramamoorthy G.K."/>
            <person name="Gryganskyi A."/>
            <person name="Culley D."/>
            <person name="Magnuson J.K."/>
            <person name="James T.Y."/>
            <person name="O'Malley M.A."/>
            <person name="Stajich J.E."/>
            <person name="Spatafora J.W."/>
            <person name="Visel A."/>
            <person name="Grigoriev I.V."/>
        </authorList>
    </citation>
    <scope>NUCLEOTIDE SEQUENCE [LARGE SCALE GENOMIC DNA]</scope>
    <source>
        <strain evidence="3 4">JEL800</strain>
    </source>
</reference>
<feature type="transmembrane region" description="Helical" evidence="2">
    <location>
        <begin position="243"/>
        <end position="265"/>
    </location>
</feature>
<comment type="caution">
    <text evidence="3">The sequence shown here is derived from an EMBL/GenBank/DDBJ whole genome shotgun (WGS) entry which is preliminary data.</text>
</comment>
<feature type="compositionally biased region" description="Basic and acidic residues" evidence="1">
    <location>
        <begin position="417"/>
        <end position="428"/>
    </location>
</feature>
<dbReference type="Proteomes" id="UP000193642">
    <property type="component" value="Unassembled WGS sequence"/>
</dbReference>
<feature type="transmembrane region" description="Helical" evidence="2">
    <location>
        <begin position="157"/>
        <end position="184"/>
    </location>
</feature>
<feature type="region of interest" description="Disordered" evidence="1">
    <location>
        <begin position="405"/>
        <end position="488"/>
    </location>
</feature>
<sequence>MFARFQRRAPSPSPPRYRDSYAVEAQEAAPPKQKRSLLSLTLMSLGAVSVAFMLACFTALSPFSASPAVASLGLININSNAAKPGDGVQSAILTVWGYCTTSSTDSVTSCFPATDLKVIGNNSYNFQFNPPPIKTNASKQYTVTDTLDALPYKTMPILIFALPTVSIFLGVAVLSNLATLVCFLFKERSNAWIVCAKFTSSVCLISWVVLMVCVVGAGIAMSGLVAFMANFQGITASQSPTGLLLMGIAVVADSAAMGLSTWSCIKAKQFGVERIEKNAVEMYSYDQREDSYIERGSRTNGSIGRGSYASKGGATGSLGRRGSWEDVAPPSRDRDQRRRGDDRGGRGRDREQRDRKRRTYNKMDDDDDDQEKSTAPGSAPAKSDWGILRTAGAVAGGAASVAGGLYGYLAGSSKPAETAKAEEPEKGTRKGGNAIANASAKRSGGGGGGGGRDRSPSKTRRSSMNRDRGGRRGGSPSRGYDDRRGGRR</sequence>